<evidence type="ECO:0000313" key="2">
    <source>
        <dbReference type="Proteomes" id="UP001500064"/>
    </source>
</evidence>
<reference evidence="1 2" key="1">
    <citation type="journal article" date="2019" name="Int. J. Syst. Evol. Microbiol.">
        <title>The Global Catalogue of Microorganisms (GCM) 10K type strain sequencing project: providing services to taxonomists for standard genome sequencing and annotation.</title>
        <authorList>
            <consortium name="The Broad Institute Genomics Platform"/>
            <consortium name="The Broad Institute Genome Sequencing Center for Infectious Disease"/>
            <person name="Wu L."/>
            <person name="Ma J."/>
        </authorList>
    </citation>
    <scope>NUCLEOTIDE SEQUENCE [LARGE SCALE GENOMIC DNA]</scope>
    <source>
        <strain evidence="1 2">JCM 13929</strain>
    </source>
</reference>
<evidence type="ECO:0000313" key="1">
    <source>
        <dbReference type="EMBL" id="GAA1641381.1"/>
    </source>
</evidence>
<proteinExistence type="predicted"/>
<comment type="caution">
    <text evidence="1">The sequence shown here is derived from an EMBL/GenBank/DDBJ whole genome shotgun (WGS) entry which is preliminary data.</text>
</comment>
<sequence length="74" mass="7915">MARVAVRAFAGHFPLDIVFGEELKEVVQDDFRVPVPRGVGGPVVAGDEIPAAHVVADREADQHRRLAGSVIMGL</sequence>
<gene>
    <name evidence="1" type="ORF">GCM10009733_043030</name>
</gene>
<keyword evidence="2" id="KW-1185">Reference proteome</keyword>
<organism evidence="1 2">
    <name type="scientific">Nonomuraea maheshkhaliensis</name>
    <dbReference type="NCBI Taxonomy" id="419590"/>
    <lineage>
        <taxon>Bacteria</taxon>
        <taxon>Bacillati</taxon>
        <taxon>Actinomycetota</taxon>
        <taxon>Actinomycetes</taxon>
        <taxon>Streptosporangiales</taxon>
        <taxon>Streptosporangiaceae</taxon>
        <taxon>Nonomuraea</taxon>
    </lineage>
</organism>
<dbReference type="EMBL" id="BAAAMU010000029">
    <property type="protein sequence ID" value="GAA1641381.1"/>
    <property type="molecule type" value="Genomic_DNA"/>
</dbReference>
<name>A0ABN2FDC7_9ACTN</name>
<dbReference type="Proteomes" id="UP001500064">
    <property type="component" value="Unassembled WGS sequence"/>
</dbReference>
<accession>A0ABN2FDC7</accession>
<dbReference type="RefSeq" id="WP_346107264.1">
    <property type="nucleotide sequence ID" value="NZ_BAAAMU010000029.1"/>
</dbReference>
<protein>
    <submittedName>
        <fullName evidence="1">Uncharacterized protein</fullName>
    </submittedName>
</protein>